<feature type="transmembrane region" description="Helical" evidence="1">
    <location>
        <begin position="12"/>
        <end position="30"/>
    </location>
</feature>
<protein>
    <submittedName>
        <fullName evidence="2">Carotenoid biosynthesis protein</fullName>
    </submittedName>
</protein>
<gene>
    <name evidence="2" type="ORF">GCM10022197_10940</name>
</gene>
<organism evidence="2 3">
    <name type="scientific">Microlunatus spumicola</name>
    <dbReference type="NCBI Taxonomy" id="81499"/>
    <lineage>
        <taxon>Bacteria</taxon>
        <taxon>Bacillati</taxon>
        <taxon>Actinomycetota</taxon>
        <taxon>Actinomycetes</taxon>
        <taxon>Propionibacteriales</taxon>
        <taxon>Propionibacteriaceae</taxon>
        <taxon>Microlunatus</taxon>
    </lineage>
</organism>
<evidence type="ECO:0000313" key="2">
    <source>
        <dbReference type="EMBL" id="GAA3557508.1"/>
    </source>
</evidence>
<dbReference type="Proteomes" id="UP001500767">
    <property type="component" value="Unassembled WGS sequence"/>
</dbReference>
<dbReference type="EMBL" id="BAAAYR010000001">
    <property type="protein sequence ID" value="GAA3557508.1"/>
    <property type="molecule type" value="Genomic_DNA"/>
</dbReference>
<dbReference type="Pfam" id="PF04240">
    <property type="entry name" value="Caroten_synth"/>
    <property type="match status" value="1"/>
</dbReference>
<feature type="transmembrane region" description="Helical" evidence="1">
    <location>
        <begin position="213"/>
        <end position="231"/>
    </location>
</feature>
<feature type="transmembrane region" description="Helical" evidence="1">
    <location>
        <begin position="36"/>
        <end position="59"/>
    </location>
</feature>
<reference evidence="3" key="1">
    <citation type="journal article" date="2019" name="Int. J. Syst. Evol. Microbiol.">
        <title>The Global Catalogue of Microorganisms (GCM) 10K type strain sequencing project: providing services to taxonomists for standard genome sequencing and annotation.</title>
        <authorList>
            <consortium name="The Broad Institute Genomics Platform"/>
            <consortium name="The Broad Institute Genome Sequencing Center for Infectious Disease"/>
            <person name="Wu L."/>
            <person name="Ma J."/>
        </authorList>
    </citation>
    <scope>NUCLEOTIDE SEQUENCE [LARGE SCALE GENOMIC DNA]</scope>
    <source>
        <strain evidence="3">JCM 16540</strain>
    </source>
</reference>
<feature type="transmembrane region" description="Helical" evidence="1">
    <location>
        <begin position="66"/>
        <end position="89"/>
    </location>
</feature>
<sequence length="235" mass="25362">MLVRVDEAFRRYRWVLTALLVAAAAGLVQAPLQPRWWWVSALAILLFSAPVVVGALRWLGAGRGVALLLGLGLYAVVFESVAVATGVPYGRFSYSGVLGPPMLGLVPPTVLLAWTPLLLGSLASTRRAWQAVVLVVVCDLVLDPAAVSLGFWAWDDPGRYYGVPLVNFLGWVVSGGIAVLALRRLPRPLPGLFARNLWLVLVFWTAVNAWSGQWLAALVGVVTVVSLARGYRRAP</sequence>
<comment type="caution">
    <text evidence="2">The sequence shown here is derived from an EMBL/GenBank/DDBJ whole genome shotgun (WGS) entry which is preliminary data.</text>
</comment>
<keyword evidence="1" id="KW-1133">Transmembrane helix</keyword>
<feature type="transmembrane region" description="Helical" evidence="1">
    <location>
        <begin position="101"/>
        <end position="119"/>
    </location>
</feature>
<feature type="transmembrane region" description="Helical" evidence="1">
    <location>
        <begin position="160"/>
        <end position="182"/>
    </location>
</feature>
<dbReference type="PANTHER" id="PTHR39419">
    <property type="entry name" value="SLL0814 PROTEIN"/>
    <property type="match status" value="1"/>
</dbReference>
<accession>A0ABP6WYD9</accession>
<keyword evidence="1" id="KW-0472">Membrane</keyword>
<evidence type="ECO:0000256" key="1">
    <source>
        <dbReference type="SAM" id="Phobius"/>
    </source>
</evidence>
<dbReference type="InterPro" id="IPR007354">
    <property type="entry name" value="CruF-like"/>
</dbReference>
<dbReference type="PANTHER" id="PTHR39419:SF1">
    <property type="entry name" value="SLL0814 PROTEIN"/>
    <property type="match status" value="1"/>
</dbReference>
<keyword evidence="1" id="KW-0812">Transmembrane</keyword>
<proteinExistence type="predicted"/>
<feature type="transmembrane region" description="Helical" evidence="1">
    <location>
        <begin position="131"/>
        <end position="154"/>
    </location>
</feature>
<evidence type="ECO:0000313" key="3">
    <source>
        <dbReference type="Proteomes" id="UP001500767"/>
    </source>
</evidence>
<keyword evidence="3" id="KW-1185">Reference proteome</keyword>
<name>A0ABP6WYD9_9ACTN</name>
<feature type="transmembrane region" description="Helical" evidence="1">
    <location>
        <begin position="189"/>
        <end position="207"/>
    </location>
</feature>